<proteinExistence type="predicted"/>
<keyword evidence="3" id="KW-1185">Reference proteome</keyword>
<name>S8C9F1_DACHA</name>
<evidence type="ECO:0000256" key="1">
    <source>
        <dbReference type="SAM" id="MobiDB-lite"/>
    </source>
</evidence>
<reference evidence="2 3" key="1">
    <citation type="journal article" date="2013" name="PLoS Genet.">
        <title>Genomic mechanisms accounting for the adaptation to parasitism in nematode-trapping fungi.</title>
        <authorList>
            <person name="Meerupati T."/>
            <person name="Andersson K.M."/>
            <person name="Friman E."/>
            <person name="Kumar D."/>
            <person name="Tunlid A."/>
            <person name="Ahren D."/>
        </authorList>
    </citation>
    <scope>NUCLEOTIDE SEQUENCE [LARGE SCALE GENOMIC DNA]</scope>
    <source>
        <strain evidence="2 3">CBS 200.50</strain>
    </source>
</reference>
<dbReference type="AlphaFoldDB" id="S8C9F1"/>
<accession>S8C9F1</accession>
<feature type="region of interest" description="Disordered" evidence="1">
    <location>
        <begin position="120"/>
        <end position="159"/>
    </location>
</feature>
<dbReference type="HOGENOM" id="CLU_1660683_0_0_1"/>
<feature type="compositionally biased region" description="Basic and acidic residues" evidence="1">
    <location>
        <begin position="121"/>
        <end position="132"/>
    </location>
</feature>
<sequence>MMLRENVGFRRCCDDGRVRAGRVKSGGLKLGGSGGRSDFEWRFGWCLSPEKTVYVAHAHNNNDDDDDDNDKAATTGRRQNGGRRVLIEDTLRDGDYWDREHCGIPTQMTVRVGKGPVAVDDTMKEWTNERGSESQMLRSNKSDAGPYNPKTKIPGKKER</sequence>
<comment type="caution">
    <text evidence="2">The sequence shown here is derived from an EMBL/GenBank/DDBJ whole genome shotgun (WGS) entry which is preliminary data.</text>
</comment>
<protein>
    <submittedName>
        <fullName evidence="2">Uncharacterized protein</fullName>
    </submittedName>
</protein>
<feature type="region of interest" description="Disordered" evidence="1">
    <location>
        <begin position="58"/>
        <end position="83"/>
    </location>
</feature>
<reference evidence="3" key="2">
    <citation type="submission" date="2013-04" db="EMBL/GenBank/DDBJ databases">
        <title>Genomic mechanisms accounting for the adaptation to parasitism in nematode-trapping fungi.</title>
        <authorList>
            <person name="Ahren D.G."/>
        </authorList>
    </citation>
    <scope>NUCLEOTIDE SEQUENCE [LARGE SCALE GENOMIC DNA]</scope>
    <source>
        <strain evidence="3">CBS 200.50</strain>
    </source>
</reference>
<dbReference type="EMBL" id="AQGS01000051">
    <property type="protein sequence ID" value="EPS44322.1"/>
    <property type="molecule type" value="Genomic_DNA"/>
</dbReference>
<dbReference type="Proteomes" id="UP000015100">
    <property type="component" value="Unassembled WGS sequence"/>
</dbReference>
<organism evidence="2 3">
    <name type="scientific">Dactylellina haptotyla (strain CBS 200.50)</name>
    <name type="common">Nematode-trapping fungus</name>
    <name type="synonym">Monacrosporium haptotylum</name>
    <dbReference type="NCBI Taxonomy" id="1284197"/>
    <lineage>
        <taxon>Eukaryota</taxon>
        <taxon>Fungi</taxon>
        <taxon>Dikarya</taxon>
        <taxon>Ascomycota</taxon>
        <taxon>Pezizomycotina</taxon>
        <taxon>Orbiliomycetes</taxon>
        <taxon>Orbiliales</taxon>
        <taxon>Orbiliaceae</taxon>
        <taxon>Dactylellina</taxon>
    </lineage>
</organism>
<gene>
    <name evidence="2" type="ORF">H072_1675</name>
</gene>
<evidence type="ECO:0000313" key="2">
    <source>
        <dbReference type="EMBL" id="EPS44322.1"/>
    </source>
</evidence>
<evidence type="ECO:0000313" key="3">
    <source>
        <dbReference type="Proteomes" id="UP000015100"/>
    </source>
</evidence>